<comment type="caution">
    <text evidence="10">The sequence shown here is derived from an EMBL/GenBank/DDBJ whole genome shotgun (WGS) entry which is preliminary data.</text>
</comment>
<keyword evidence="7" id="KW-0496">Mitochondrion</keyword>
<comment type="subcellular location">
    <subcellularLocation>
        <location evidence="1">Mitochondrion inner membrane</location>
    </subcellularLocation>
</comment>
<sequence length="141" mass="15935">MPANDNNLSSSNNGPLLHPATEYKPGLVLMDEEAELKRKLNLFGHDVGTIPCFRNSFLYGITGGIGSGIVHFAVSSRLPSATKFGFWSYVGITFSYWCYCRYEFTMTKFRYSQLTFAMKQNALKDGTDESFRSELQDEKKS</sequence>
<evidence type="ECO:0000256" key="8">
    <source>
        <dbReference type="ARBA" id="ARBA00023136"/>
    </source>
</evidence>
<keyword evidence="11" id="KW-1185">Reference proteome</keyword>
<dbReference type="PRINTS" id="PR02049">
    <property type="entry name" value="PROTEINF36A"/>
</dbReference>
<dbReference type="PANTHER" id="PTHR31586:SF1">
    <property type="entry name" value="CYTOCHROME C OXIDASE ASSEMBLY PROTEIN COX20, MITOCHONDRIAL"/>
    <property type="match status" value="1"/>
</dbReference>
<accession>A0ABP1QQ84</accession>
<evidence type="ECO:0000313" key="10">
    <source>
        <dbReference type="EMBL" id="CAL8106951.1"/>
    </source>
</evidence>
<name>A0ABP1QQ84_9HEXA</name>
<keyword evidence="8 9" id="KW-0472">Membrane</keyword>
<proteinExistence type="inferred from homology"/>
<keyword evidence="4 9" id="KW-0812">Transmembrane</keyword>
<protein>
    <recommendedName>
        <fullName evidence="3">Cytochrome c oxidase assembly protein COX20, mitochondrial</fullName>
    </recommendedName>
</protein>
<dbReference type="InterPro" id="IPR022533">
    <property type="entry name" value="Cox20"/>
</dbReference>
<dbReference type="PANTHER" id="PTHR31586">
    <property type="entry name" value="CYTOCHROME C OXIDASE PROTEIN 20"/>
    <property type="match status" value="1"/>
</dbReference>
<evidence type="ECO:0000313" key="11">
    <source>
        <dbReference type="Proteomes" id="UP001642540"/>
    </source>
</evidence>
<feature type="transmembrane region" description="Helical" evidence="9">
    <location>
        <begin position="57"/>
        <end position="74"/>
    </location>
</feature>
<keyword evidence="6 9" id="KW-1133">Transmembrane helix</keyword>
<evidence type="ECO:0000256" key="5">
    <source>
        <dbReference type="ARBA" id="ARBA00022792"/>
    </source>
</evidence>
<evidence type="ECO:0000256" key="2">
    <source>
        <dbReference type="ARBA" id="ARBA00009575"/>
    </source>
</evidence>
<evidence type="ECO:0000256" key="7">
    <source>
        <dbReference type="ARBA" id="ARBA00023128"/>
    </source>
</evidence>
<reference evidence="10 11" key="1">
    <citation type="submission" date="2024-08" db="EMBL/GenBank/DDBJ databases">
        <authorList>
            <person name="Cucini C."/>
            <person name="Frati F."/>
        </authorList>
    </citation>
    <scope>NUCLEOTIDE SEQUENCE [LARGE SCALE GENOMIC DNA]</scope>
</reference>
<dbReference type="Proteomes" id="UP001642540">
    <property type="component" value="Unassembled WGS sequence"/>
</dbReference>
<gene>
    <name evidence="10" type="ORF">ODALV1_LOCUS12528</name>
</gene>
<evidence type="ECO:0000256" key="6">
    <source>
        <dbReference type="ARBA" id="ARBA00022989"/>
    </source>
</evidence>
<keyword evidence="5" id="KW-0999">Mitochondrion inner membrane</keyword>
<evidence type="ECO:0000256" key="3">
    <source>
        <dbReference type="ARBA" id="ARBA00017689"/>
    </source>
</evidence>
<dbReference type="Pfam" id="PF12597">
    <property type="entry name" value="Cox20"/>
    <property type="match status" value="1"/>
</dbReference>
<dbReference type="EMBL" id="CAXLJM020000038">
    <property type="protein sequence ID" value="CAL8106951.1"/>
    <property type="molecule type" value="Genomic_DNA"/>
</dbReference>
<evidence type="ECO:0000256" key="4">
    <source>
        <dbReference type="ARBA" id="ARBA00022692"/>
    </source>
</evidence>
<evidence type="ECO:0000256" key="9">
    <source>
        <dbReference type="SAM" id="Phobius"/>
    </source>
</evidence>
<comment type="similarity">
    <text evidence="2">Belongs to the COX20 family.</text>
</comment>
<feature type="transmembrane region" description="Helical" evidence="9">
    <location>
        <begin position="86"/>
        <end position="104"/>
    </location>
</feature>
<organism evidence="10 11">
    <name type="scientific">Orchesella dallaii</name>
    <dbReference type="NCBI Taxonomy" id="48710"/>
    <lineage>
        <taxon>Eukaryota</taxon>
        <taxon>Metazoa</taxon>
        <taxon>Ecdysozoa</taxon>
        <taxon>Arthropoda</taxon>
        <taxon>Hexapoda</taxon>
        <taxon>Collembola</taxon>
        <taxon>Entomobryomorpha</taxon>
        <taxon>Entomobryoidea</taxon>
        <taxon>Orchesellidae</taxon>
        <taxon>Orchesellinae</taxon>
        <taxon>Orchesella</taxon>
    </lineage>
</organism>
<evidence type="ECO:0000256" key="1">
    <source>
        <dbReference type="ARBA" id="ARBA00004273"/>
    </source>
</evidence>